<sequence>MAALAAQPFHPLGEPGLAEITPAYARLVRSAAEVASDGSTQVVMPWPPTRVSASAIVGLLAIAAVASAETEQIEVQRARETVRRPSDEVRAIVFPYARSTHAQARQVQVDRHVLGAVNFEHLKRYMNGDDDAAKDFHQVLSRVRKLTGRATDGRDYAEFEHPILDEIVPHGPPRGERSTNSMLLWRTRTKTDIAKQRRSGDADDPAKASFFLYTVRTGDRLGIDLRAIKRTPDLLILDLTRTARNRLGWDWASKASEMVACLREVHPGTGILAIADDPWTYATARFEILGTRRPGRNSKPIPATGHVAYSEVPAIVRAVGSGDTTFDGGNKIDVDGFFGDVDHNIEALRHLANNLADKGDAVGSTTVRNLIATVRRTALLPGSLSELSRFLERETSTATADDLLAVYRVTADLAMLNDPRSLASQVDAEAGSLSTARDLMRMLEGGTPMTTMLEAAIQPALRSSSKSVFVFRSDLVAEFAADRLTASHPKLGGRIDSEIIRFGGERLLKTVADLPPASHNQFKRVVVVAPTRTTILTTLTQPWLPEQVTILADADTLAFAARDAERLADEIDIAPLAARLCAFAEKAIKRVEEIGRHLVRFEMPTDDVEFPNGSVIDLSGGGRGERNLVEIKLKNGQRIIARRSTEIVLRDDGAATTSFVERPASQVKKGDEVCVIGHGFVERARTLVNIRATAAEEIRDYHHLVVERFAAMPEPTVIAKLRSLVATMGQPAVPVETARYWIDLDREIDKPLHDVVPHAPHDEETFMRFTAALGISERMARAFWRWAVVAQRSHRVRYGNVFHDAFRGILTDPHAAIASNRDRTDEIRTLRAMAEEHVAIVDEVRSYRTA</sequence>
<organism evidence="1 2">
    <name type="scientific">Novosphingobium aquiterrae</name>
    <dbReference type="NCBI Taxonomy" id="624388"/>
    <lineage>
        <taxon>Bacteria</taxon>
        <taxon>Pseudomonadati</taxon>
        <taxon>Pseudomonadota</taxon>
        <taxon>Alphaproteobacteria</taxon>
        <taxon>Sphingomonadales</taxon>
        <taxon>Sphingomonadaceae</taxon>
        <taxon>Novosphingobium</taxon>
    </lineage>
</organism>
<dbReference type="EMBL" id="JBHLTL010000011">
    <property type="protein sequence ID" value="MFC0590923.1"/>
    <property type="molecule type" value="Genomic_DNA"/>
</dbReference>
<evidence type="ECO:0000313" key="2">
    <source>
        <dbReference type="Proteomes" id="UP001589943"/>
    </source>
</evidence>
<proteinExistence type="predicted"/>
<name>A0ABV6PPJ6_9SPHN</name>
<dbReference type="Proteomes" id="UP001589943">
    <property type="component" value="Unassembled WGS sequence"/>
</dbReference>
<comment type="caution">
    <text evidence="1">The sequence shown here is derived from an EMBL/GenBank/DDBJ whole genome shotgun (WGS) entry which is preliminary data.</text>
</comment>
<accession>A0ABV6PPJ6</accession>
<dbReference type="RefSeq" id="WP_379482346.1">
    <property type="nucleotide sequence ID" value="NZ_JBHLTL010000011.1"/>
</dbReference>
<reference evidence="1 2" key="1">
    <citation type="submission" date="2024-09" db="EMBL/GenBank/DDBJ databases">
        <authorList>
            <person name="Sun Q."/>
            <person name="Mori K."/>
        </authorList>
    </citation>
    <scope>NUCLEOTIDE SEQUENCE [LARGE SCALE GENOMIC DNA]</scope>
    <source>
        <strain evidence="1 2">NCAIM B.02537</strain>
    </source>
</reference>
<gene>
    <name evidence="1" type="ORF">ACFFF7_16075</name>
</gene>
<protein>
    <submittedName>
        <fullName evidence="1">Uncharacterized protein</fullName>
    </submittedName>
</protein>
<keyword evidence="2" id="KW-1185">Reference proteome</keyword>
<evidence type="ECO:0000313" key="1">
    <source>
        <dbReference type="EMBL" id="MFC0590923.1"/>
    </source>
</evidence>